<dbReference type="GO" id="GO:0030170">
    <property type="term" value="F:pyridoxal phosphate binding"/>
    <property type="evidence" value="ECO:0007669"/>
    <property type="project" value="TreeGrafter"/>
</dbReference>
<organism evidence="6 7">
    <name type="scientific">Candidatus Egerieisoma faecipullorum</name>
    <dbReference type="NCBI Taxonomy" id="2840963"/>
    <lineage>
        <taxon>Bacteria</taxon>
        <taxon>Bacillati</taxon>
        <taxon>Bacillota</taxon>
        <taxon>Clostridia</taxon>
        <taxon>Eubacteriales</taxon>
        <taxon>Clostridiaceae</taxon>
        <taxon>Clostridiaceae incertae sedis</taxon>
        <taxon>Candidatus Egerieisoma</taxon>
    </lineage>
</organism>
<dbReference type="EC" id="5.1.1.1" evidence="6"/>
<gene>
    <name evidence="6" type="primary">alr</name>
    <name evidence="6" type="ORF">IAD50_06785</name>
</gene>
<evidence type="ECO:0000256" key="2">
    <source>
        <dbReference type="ARBA" id="ARBA00022898"/>
    </source>
</evidence>
<feature type="domain" description="Alanine racemase N-terminal" evidence="5">
    <location>
        <begin position="13"/>
        <end position="235"/>
    </location>
</feature>
<dbReference type="InterPro" id="IPR001608">
    <property type="entry name" value="Ala_racemase_N"/>
</dbReference>
<dbReference type="Proteomes" id="UP000824089">
    <property type="component" value="Unassembled WGS sequence"/>
</dbReference>
<dbReference type="GO" id="GO:0005829">
    <property type="term" value="C:cytosol"/>
    <property type="evidence" value="ECO:0007669"/>
    <property type="project" value="TreeGrafter"/>
</dbReference>
<protein>
    <submittedName>
        <fullName evidence="6">Alanine racemase</fullName>
        <ecNumber evidence="6">5.1.1.1</ecNumber>
    </submittedName>
</protein>
<name>A0A9D1I819_9CLOT</name>
<reference evidence="6" key="1">
    <citation type="submission" date="2020-10" db="EMBL/GenBank/DDBJ databases">
        <authorList>
            <person name="Gilroy R."/>
        </authorList>
    </citation>
    <scope>NUCLEOTIDE SEQUENCE</scope>
    <source>
        <strain evidence="6">CHK195-4489</strain>
    </source>
</reference>
<dbReference type="GO" id="GO:0008784">
    <property type="term" value="F:alanine racemase activity"/>
    <property type="evidence" value="ECO:0007669"/>
    <property type="project" value="UniProtKB-EC"/>
</dbReference>
<dbReference type="PROSITE" id="PS00395">
    <property type="entry name" value="ALANINE_RACEMASE"/>
    <property type="match status" value="1"/>
</dbReference>
<evidence type="ECO:0000313" key="7">
    <source>
        <dbReference type="Proteomes" id="UP000824089"/>
    </source>
</evidence>
<dbReference type="PANTHER" id="PTHR30511:SF0">
    <property type="entry name" value="ALANINE RACEMASE, CATABOLIC-RELATED"/>
    <property type="match status" value="1"/>
</dbReference>
<dbReference type="AlphaFoldDB" id="A0A9D1I819"/>
<dbReference type="InterPro" id="IPR020622">
    <property type="entry name" value="Ala_racemase_pyridoxalP-BS"/>
</dbReference>
<evidence type="ECO:0000259" key="5">
    <source>
        <dbReference type="Pfam" id="PF01168"/>
    </source>
</evidence>
<dbReference type="CDD" id="cd00430">
    <property type="entry name" value="PLPDE_III_AR"/>
    <property type="match status" value="1"/>
</dbReference>
<dbReference type="SUPFAM" id="SSF51419">
    <property type="entry name" value="PLP-binding barrel"/>
    <property type="match status" value="1"/>
</dbReference>
<evidence type="ECO:0000256" key="1">
    <source>
        <dbReference type="ARBA" id="ARBA00001933"/>
    </source>
</evidence>
<reference evidence="6" key="2">
    <citation type="journal article" date="2021" name="PeerJ">
        <title>Extensive microbial diversity within the chicken gut microbiome revealed by metagenomics and culture.</title>
        <authorList>
            <person name="Gilroy R."/>
            <person name="Ravi A."/>
            <person name="Getino M."/>
            <person name="Pursley I."/>
            <person name="Horton D.L."/>
            <person name="Alikhan N.F."/>
            <person name="Baker D."/>
            <person name="Gharbi K."/>
            <person name="Hall N."/>
            <person name="Watson M."/>
            <person name="Adriaenssens E.M."/>
            <person name="Foster-Nyarko E."/>
            <person name="Jarju S."/>
            <person name="Secka A."/>
            <person name="Antonio M."/>
            <person name="Oren A."/>
            <person name="Chaudhuri R.R."/>
            <person name="La Ragione R."/>
            <person name="Hildebrand F."/>
            <person name="Pallen M.J."/>
        </authorList>
    </citation>
    <scope>NUCLEOTIDE SEQUENCE</scope>
    <source>
        <strain evidence="6">CHK195-4489</strain>
    </source>
</reference>
<dbReference type="PRINTS" id="PR00992">
    <property type="entry name" value="ALARACEMASE"/>
</dbReference>
<comment type="caution">
    <text evidence="6">The sequence shown here is derived from an EMBL/GenBank/DDBJ whole genome shotgun (WGS) entry which is preliminary data.</text>
</comment>
<dbReference type="InterPro" id="IPR029066">
    <property type="entry name" value="PLP-binding_barrel"/>
</dbReference>
<comment type="cofactor">
    <cofactor evidence="1 4">
        <name>pyridoxal 5'-phosphate</name>
        <dbReference type="ChEBI" id="CHEBI:597326"/>
    </cofactor>
</comment>
<keyword evidence="2 4" id="KW-0663">Pyridoxal phosphate</keyword>
<evidence type="ECO:0000256" key="3">
    <source>
        <dbReference type="ARBA" id="ARBA00023235"/>
    </source>
</evidence>
<feature type="non-terminal residue" evidence="6">
    <location>
        <position position="242"/>
    </location>
</feature>
<dbReference type="Gene3D" id="2.40.37.10">
    <property type="entry name" value="Lyase, Ornithine Decarboxylase, Chain A, domain 1"/>
    <property type="match status" value="1"/>
</dbReference>
<evidence type="ECO:0000313" key="6">
    <source>
        <dbReference type="EMBL" id="HIU29983.1"/>
    </source>
</evidence>
<dbReference type="EMBL" id="DVMM01000140">
    <property type="protein sequence ID" value="HIU29983.1"/>
    <property type="molecule type" value="Genomic_DNA"/>
</dbReference>
<dbReference type="GO" id="GO:0030632">
    <property type="term" value="P:D-alanine biosynthetic process"/>
    <property type="evidence" value="ECO:0007669"/>
    <property type="project" value="TreeGrafter"/>
</dbReference>
<dbReference type="Pfam" id="PF01168">
    <property type="entry name" value="Ala_racemase_N"/>
    <property type="match status" value="1"/>
</dbReference>
<sequence>MAADRTHRTWAEIDLDAIAHNLREIRRHTDRTAQIMAVVKADAYGHGAPQVAREALAHGASWLAVAMLEEAIELRRKDIKAPILILSDNEPECAETVVACDVRQAVSSYDMARRLSEAAGRLGKRARIHLKIDTGMGRIGFSPEQAPAEAERIARLDGIEIEGIFTHFAVADESSEDADRYTERQYRTFCETCERIERERHIHIPLRHAANSAAILRFPHMHLDLVRAGIILYGLWPSEDLK</sequence>
<keyword evidence="3 6" id="KW-0413">Isomerase</keyword>
<dbReference type="InterPro" id="IPR009006">
    <property type="entry name" value="Ala_racemase/Decarboxylase_C"/>
</dbReference>
<dbReference type="GO" id="GO:0009252">
    <property type="term" value="P:peptidoglycan biosynthetic process"/>
    <property type="evidence" value="ECO:0007669"/>
    <property type="project" value="TreeGrafter"/>
</dbReference>
<dbReference type="Gene3D" id="3.20.20.10">
    <property type="entry name" value="Alanine racemase"/>
    <property type="match status" value="1"/>
</dbReference>
<evidence type="ECO:0000256" key="4">
    <source>
        <dbReference type="PIRSR" id="PIRSR600821-50"/>
    </source>
</evidence>
<dbReference type="NCBIfam" id="TIGR00492">
    <property type="entry name" value="alr"/>
    <property type="match status" value="1"/>
</dbReference>
<proteinExistence type="predicted"/>
<dbReference type="InterPro" id="IPR000821">
    <property type="entry name" value="Ala_racemase"/>
</dbReference>
<dbReference type="PANTHER" id="PTHR30511">
    <property type="entry name" value="ALANINE RACEMASE"/>
    <property type="match status" value="1"/>
</dbReference>
<dbReference type="FunFam" id="3.20.20.10:FF:000002">
    <property type="entry name" value="Alanine racemase"/>
    <property type="match status" value="1"/>
</dbReference>
<accession>A0A9D1I819</accession>
<feature type="modified residue" description="N6-(pyridoxal phosphate)lysine" evidence="4">
    <location>
        <position position="40"/>
    </location>
</feature>